<accession>A0ABR7WYV0</accession>
<dbReference type="RefSeq" id="WP_191192097.1">
    <property type="nucleotide sequence ID" value="NZ_JACWMY010000021.1"/>
</dbReference>
<comment type="caution">
    <text evidence="2">The sequence shown here is derived from an EMBL/GenBank/DDBJ whole genome shotgun (WGS) entry which is preliminary data.</text>
</comment>
<keyword evidence="3" id="KW-1185">Reference proteome</keyword>
<dbReference type="InterPro" id="IPR027417">
    <property type="entry name" value="P-loop_NTPase"/>
</dbReference>
<evidence type="ECO:0000313" key="2">
    <source>
        <dbReference type="EMBL" id="MBD1367463.1"/>
    </source>
</evidence>
<dbReference type="Proteomes" id="UP000606600">
    <property type="component" value="Unassembled WGS sequence"/>
</dbReference>
<proteinExistence type="predicted"/>
<dbReference type="Gene3D" id="3.40.50.300">
    <property type="entry name" value="P-loop containing nucleotide triphosphate hydrolases"/>
    <property type="match status" value="1"/>
</dbReference>
<evidence type="ECO:0000256" key="1">
    <source>
        <dbReference type="SAM" id="Coils"/>
    </source>
</evidence>
<reference evidence="2 3" key="1">
    <citation type="submission" date="2020-09" db="EMBL/GenBank/DDBJ databases">
        <title>Novel species of Mucilaginibacter isolated from a glacier on the Tibetan Plateau.</title>
        <authorList>
            <person name="Liu Q."/>
            <person name="Xin Y.-H."/>
        </authorList>
    </citation>
    <scope>NUCLEOTIDE SEQUENCE [LARGE SCALE GENOMIC DNA]</scope>
    <source>
        <strain evidence="2 3">ZT4R22</strain>
    </source>
</reference>
<feature type="coiled-coil region" evidence="1">
    <location>
        <begin position="286"/>
        <end position="313"/>
    </location>
</feature>
<evidence type="ECO:0000313" key="3">
    <source>
        <dbReference type="Proteomes" id="UP000606600"/>
    </source>
</evidence>
<gene>
    <name evidence="2" type="ORF">IDJ77_26870</name>
</gene>
<dbReference type="SUPFAM" id="SSF52540">
    <property type="entry name" value="P-loop containing nucleoside triphosphate hydrolases"/>
    <property type="match status" value="1"/>
</dbReference>
<organism evidence="2 3">
    <name type="scientific">Mucilaginibacter pankratovii</name>
    <dbReference type="NCBI Taxonomy" id="2772110"/>
    <lineage>
        <taxon>Bacteria</taxon>
        <taxon>Pseudomonadati</taxon>
        <taxon>Bacteroidota</taxon>
        <taxon>Sphingobacteriia</taxon>
        <taxon>Sphingobacteriales</taxon>
        <taxon>Sphingobacteriaceae</taxon>
        <taxon>Mucilaginibacter</taxon>
    </lineage>
</organism>
<name>A0ABR7WYV0_9SPHI</name>
<dbReference type="EMBL" id="JACWMY010000021">
    <property type="protein sequence ID" value="MBD1367463.1"/>
    <property type="molecule type" value="Genomic_DNA"/>
</dbReference>
<evidence type="ECO:0008006" key="4">
    <source>
        <dbReference type="Google" id="ProtNLM"/>
    </source>
</evidence>
<protein>
    <recommendedName>
        <fullName evidence="4">NB-ARC domain-containing protein</fullName>
    </recommendedName>
</protein>
<sequence length="678" mass="77552">MVITLTLGTISAFIGSSALGGFIGNRVDAMTVNHIIDPVLDGLKPKVDQNGLPVNEHLGRMLKKASLFASQALFEAFLSEAETMERLTGEWPLGIENDAFRATFDVYLNNQEAILELPYPELEHDEAYGRIEGLLAASSANQENIIQFRNRLSAEIKSRYVVQLQQDLGLNAFPAKLNEMIINGWFLDGKFIDWFELMALKFAALLKDSGNAEAQLAFQMRLLSDIKIETENIRLDMAKVLNDPEKYFPKLGSIEKLGPKLDRWIKTLKTSLKQIDHTTTETFVIAQRSEFKIDDLKNELITIRREISSLSTQGTTAVERKSLNILPQYLGEVIGRNEDLELLNEDLVNCESNILIKGIGGIGKSTFLKAYLRKYREQFNHIVFFEFSNNEELTLSDPERFVNLVAGDDILIENLGLTFNEDATNMFKCRQIMFQLQNIPGLNLMVIDNADESVVKLIDIIPSPPTWRTLISSREEIDGFQTRELTSLSPTNTIKLFRYWHPAIIDEEEVGTLLKLIDYHTLMTELISKTITASKGFISVSDIELKFRNHELHDPNINELIKISKPGMSTTLFEQLIMTFDMAKFSDAEISTLKYFYYLPSEFYEVKLLAEWLNIPEKDLRQFNRTISQLSEKGWLYVENNSCKMHRLIQEMIFYKLNPSLKDVQPLLQTFYKLATKN</sequence>
<keyword evidence="1" id="KW-0175">Coiled coil</keyword>